<keyword evidence="1" id="KW-1277">Toxin-antitoxin system</keyword>
<protein>
    <submittedName>
        <fullName evidence="2">Type II toxin-antitoxin system RelE/ParE family toxin</fullName>
    </submittedName>
</protein>
<gene>
    <name evidence="2" type="ORF">DRF58_16175</name>
    <name evidence="3" type="ORF">DRF58_16215</name>
</gene>
<reference evidence="2 4" key="1">
    <citation type="journal article" date="2006" name="Int. J. Syst. Evol. Microbiol.">
        <title>Chryseobacterium hispanicum sp. nov., isolated from the drinking water distribution system of Sevilla, Spain.</title>
        <authorList>
            <person name="Gallego V."/>
            <person name="Garcia M.T."/>
            <person name="Ventosa A."/>
        </authorList>
    </citation>
    <scope>NUCLEOTIDE SEQUENCE [LARGE SCALE GENOMIC DNA]</scope>
    <source>
        <strain evidence="2 4">KCTC 22104</strain>
    </source>
</reference>
<organism evidence="2 4">
    <name type="scientific">Epilithonimonas hispanica</name>
    <dbReference type="NCBI Taxonomy" id="358687"/>
    <lineage>
        <taxon>Bacteria</taxon>
        <taxon>Pseudomonadati</taxon>
        <taxon>Bacteroidota</taxon>
        <taxon>Flavobacteriia</taxon>
        <taxon>Flavobacteriales</taxon>
        <taxon>Weeksellaceae</taxon>
        <taxon>Chryseobacterium group</taxon>
        <taxon>Epilithonimonas</taxon>
    </lineage>
</organism>
<dbReference type="EMBL" id="QNUG01000054">
    <property type="protein sequence ID" value="REC66660.1"/>
    <property type="molecule type" value="Genomic_DNA"/>
</dbReference>
<evidence type="ECO:0000313" key="3">
    <source>
        <dbReference type="EMBL" id="REC66660.1"/>
    </source>
</evidence>
<sequence>MAYKVKVSPNAKLDIREAVAYYKKKASVKVAQNFVTDYQATLKKILQNPFFQEYYKDFRGLPLKKYPYIIFYKIAEDKKLILVDAVFQANQDTSKRPE</sequence>
<dbReference type="OrthoDB" id="595476at2"/>
<comment type="caution">
    <text evidence="2">The sequence shown here is derived from an EMBL/GenBank/DDBJ whole genome shotgun (WGS) entry which is preliminary data.</text>
</comment>
<keyword evidence="4" id="KW-1185">Reference proteome</keyword>
<evidence type="ECO:0000256" key="1">
    <source>
        <dbReference type="ARBA" id="ARBA00022649"/>
    </source>
</evidence>
<proteinExistence type="predicted"/>
<evidence type="ECO:0000313" key="2">
    <source>
        <dbReference type="EMBL" id="REC66652.1"/>
    </source>
</evidence>
<dbReference type="InterPro" id="IPR035093">
    <property type="entry name" value="RelE/ParE_toxin_dom_sf"/>
</dbReference>
<dbReference type="RefSeq" id="WP_116036910.1">
    <property type="nucleotide sequence ID" value="NZ_JBHLVV010000127.1"/>
</dbReference>
<dbReference type="Proteomes" id="UP000256326">
    <property type="component" value="Unassembled WGS sequence"/>
</dbReference>
<dbReference type="Gene3D" id="3.30.2310.20">
    <property type="entry name" value="RelE-like"/>
    <property type="match status" value="1"/>
</dbReference>
<name>A0A3D9CLN9_9FLAO</name>
<dbReference type="Pfam" id="PF05016">
    <property type="entry name" value="ParE_toxin"/>
    <property type="match status" value="1"/>
</dbReference>
<accession>A0A3D9CLN9</accession>
<evidence type="ECO:0000313" key="4">
    <source>
        <dbReference type="Proteomes" id="UP000256326"/>
    </source>
</evidence>
<dbReference type="InterPro" id="IPR007712">
    <property type="entry name" value="RelE/ParE_toxin"/>
</dbReference>
<dbReference type="EMBL" id="QNUG01000054">
    <property type="protein sequence ID" value="REC66652.1"/>
    <property type="molecule type" value="Genomic_DNA"/>
</dbReference>
<reference evidence="2" key="2">
    <citation type="submission" date="2018-06" db="EMBL/GenBank/DDBJ databases">
        <authorList>
            <person name="Zhirakovskaya E."/>
        </authorList>
    </citation>
    <scope>NUCLEOTIDE SEQUENCE</scope>
    <source>
        <strain evidence="2">KCTC 22104</strain>
    </source>
</reference>
<dbReference type="AlphaFoldDB" id="A0A3D9CLN9"/>